<dbReference type="Gene3D" id="1.10.150.240">
    <property type="entry name" value="Putative phosphatase, domain 2"/>
    <property type="match status" value="1"/>
</dbReference>
<dbReference type="PANTHER" id="PTHR42896">
    <property type="entry name" value="XYLULOSE-1,5-BISPHOSPHATE (XUBP) PHOSPHATASE"/>
    <property type="match status" value="1"/>
</dbReference>
<name>A0AA48KJK7_9RHOB</name>
<dbReference type="KEGG" id="rmai:MACH21_24410"/>
<sequence>MTLEALIFGGIGTLAEVAELDRAAWNAAFRAHGISWNWSWDTYAELMRPGGDRQLAARYAAHLGESVDADLLDHTHQNHFATMLAGGVPLRPGVARVMNWAARGGVKLALVSRSDMEPVRALLMATARARGGVPFDVAILRGDVTRMAPDPEAMEAALIALNLGPARALAIVDTPVALHAARDAGLRTLAFPGRLAETEPEDFEGMTIAHALGPEALISAWRGESREAAE</sequence>
<organism evidence="1 2">
    <name type="scientific">Roseicyclus marinus</name>
    <dbReference type="NCBI Taxonomy" id="2161673"/>
    <lineage>
        <taxon>Bacteria</taxon>
        <taxon>Pseudomonadati</taxon>
        <taxon>Pseudomonadota</taxon>
        <taxon>Alphaproteobacteria</taxon>
        <taxon>Rhodobacterales</taxon>
        <taxon>Roseobacteraceae</taxon>
        <taxon>Roseicyclus</taxon>
    </lineage>
</organism>
<dbReference type="SUPFAM" id="SSF56784">
    <property type="entry name" value="HAD-like"/>
    <property type="match status" value="1"/>
</dbReference>
<evidence type="ECO:0000313" key="2">
    <source>
        <dbReference type="Proteomes" id="UP001337723"/>
    </source>
</evidence>
<reference evidence="1 2" key="1">
    <citation type="submission" date="2023-01" db="EMBL/GenBank/DDBJ databases">
        <title>Complete genome sequence of Roseicyclus marinus strain Dej080120_10.</title>
        <authorList>
            <person name="Ueki S."/>
            <person name="Maruyama F."/>
        </authorList>
    </citation>
    <scope>NUCLEOTIDE SEQUENCE [LARGE SCALE GENOMIC DNA]</scope>
    <source>
        <strain evidence="1 2">Dej080120_10</strain>
    </source>
</reference>
<accession>A0AA48KJK7</accession>
<dbReference type="AlphaFoldDB" id="A0AA48KJK7"/>
<dbReference type="Pfam" id="PF00702">
    <property type="entry name" value="Hydrolase"/>
    <property type="match status" value="1"/>
</dbReference>
<dbReference type="InterPro" id="IPR023214">
    <property type="entry name" value="HAD_sf"/>
</dbReference>
<protein>
    <submittedName>
        <fullName evidence="1">Phosphatase</fullName>
    </submittedName>
</protein>
<evidence type="ECO:0000313" key="1">
    <source>
        <dbReference type="EMBL" id="BDW86264.1"/>
    </source>
</evidence>
<dbReference type="Gene3D" id="3.40.50.1000">
    <property type="entry name" value="HAD superfamily/HAD-like"/>
    <property type="match status" value="1"/>
</dbReference>
<keyword evidence="2" id="KW-1185">Reference proteome</keyword>
<proteinExistence type="predicted"/>
<dbReference type="EMBL" id="AP027266">
    <property type="protein sequence ID" value="BDW86264.1"/>
    <property type="molecule type" value="Genomic_DNA"/>
</dbReference>
<dbReference type="InterPro" id="IPR036412">
    <property type="entry name" value="HAD-like_sf"/>
</dbReference>
<gene>
    <name evidence="1" type="primary">cbbY</name>
    <name evidence="1" type="ORF">MACH21_24410</name>
</gene>
<dbReference type="InterPro" id="IPR044999">
    <property type="entry name" value="CbbY-like"/>
</dbReference>
<dbReference type="GO" id="GO:0016787">
    <property type="term" value="F:hydrolase activity"/>
    <property type="evidence" value="ECO:0007669"/>
    <property type="project" value="InterPro"/>
</dbReference>
<dbReference type="InterPro" id="IPR023198">
    <property type="entry name" value="PGP-like_dom2"/>
</dbReference>
<dbReference type="PANTHER" id="PTHR42896:SF2">
    <property type="entry name" value="CBBY-LIKE PROTEIN"/>
    <property type="match status" value="1"/>
</dbReference>
<dbReference type="RefSeq" id="WP_338272193.1">
    <property type="nucleotide sequence ID" value="NZ_AP027266.1"/>
</dbReference>
<dbReference type="Proteomes" id="UP001337723">
    <property type="component" value="Chromosome"/>
</dbReference>